<dbReference type="EMBL" id="BGPR01000083">
    <property type="protein sequence ID" value="GBL92098.1"/>
    <property type="molecule type" value="Genomic_DNA"/>
</dbReference>
<gene>
    <name evidence="2" type="ORF">AVEN_102638_1</name>
</gene>
<evidence type="ECO:0000313" key="2">
    <source>
        <dbReference type="EMBL" id="GBL92098.1"/>
    </source>
</evidence>
<organism evidence="2 3">
    <name type="scientific">Araneus ventricosus</name>
    <name type="common">Orbweaver spider</name>
    <name type="synonym">Epeira ventricosa</name>
    <dbReference type="NCBI Taxonomy" id="182803"/>
    <lineage>
        <taxon>Eukaryota</taxon>
        <taxon>Metazoa</taxon>
        <taxon>Ecdysozoa</taxon>
        <taxon>Arthropoda</taxon>
        <taxon>Chelicerata</taxon>
        <taxon>Arachnida</taxon>
        <taxon>Araneae</taxon>
        <taxon>Araneomorphae</taxon>
        <taxon>Entelegynae</taxon>
        <taxon>Araneoidea</taxon>
        <taxon>Araneidae</taxon>
        <taxon>Araneus</taxon>
    </lineage>
</organism>
<evidence type="ECO:0000256" key="1">
    <source>
        <dbReference type="SAM" id="SignalP"/>
    </source>
</evidence>
<feature type="chain" id="PRO_5021394937" evidence="1">
    <location>
        <begin position="26"/>
        <end position="132"/>
    </location>
</feature>
<evidence type="ECO:0000313" key="3">
    <source>
        <dbReference type="Proteomes" id="UP000499080"/>
    </source>
</evidence>
<protein>
    <submittedName>
        <fullName evidence="2">Uncharacterized protein</fullName>
    </submittedName>
</protein>
<reference evidence="2 3" key="1">
    <citation type="journal article" date="2019" name="Sci. Rep.">
        <title>Orb-weaving spider Araneus ventricosus genome elucidates the spidroin gene catalogue.</title>
        <authorList>
            <person name="Kono N."/>
            <person name="Nakamura H."/>
            <person name="Ohtoshi R."/>
            <person name="Moran D.A.P."/>
            <person name="Shinohara A."/>
            <person name="Yoshida Y."/>
            <person name="Fujiwara M."/>
            <person name="Mori M."/>
            <person name="Tomita M."/>
            <person name="Arakawa K."/>
        </authorList>
    </citation>
    <scope>NUCLEOTIDE SEQUENCE [LARGE SCALE GENOMIC DNA]</scope>
</reference>
<proteinExistence type="predicted"/>
<name>A0A4Y2BJ81_ARAVE</name>
<comment type="caution">
    <text evidence="2">The sequence shown here is derived from an EMBL/GenBank/DDBJ whole genome shotgun (WGS) entry which is preliminary data.</text>
</comment>
<accession>A0A4Y2BJ81</accession>
<dbReference type="Proteomes" id="UP000499080">
    <property type="component" value="Unassembled WGS sequence"/>
</dbReference>
<sequence length="132" mass="15141">MLFEPVAHTLLDFIVLDWLLILVSHFTEFQRVHDDCVNRTMPKSYFCRNIVYCHMTVFLDELIHFRNMLVCDLLQCSTPQVICVLRESACSTSGPLTGTYSAPHKFFPFVDGFRDLLHLPLSKSAQHPAAPI</sequence>
<feature type="signal peptide" evidence="1">
    <location>
        <begin position="1"/>
        <end position="25"/>
    </location>
</feature>
<keyword evidence="1" id="KW-0732">Signal</keyword>
<dbReference type="AlphaFoldDB" id="A0A4Y2BJ81"/>
<keyword evidence="3" id="KW-1185">Reference proteome</keyword>